<evidence type="ECO:0000313" key="2">
    <source>
        <dbReference type="EMBL" id="GLI92350.1"/>
    </source>
</evidence>
<evidence type="ECO:0000256" key="1">
    <source>
        <dbReference type="SAM" id="SignalP"/>
    </source>
</evidence>
<sequence length="142" mass="15132">MKHVTFALVLSVAVISTAQAAPGCIYTDSYLFTNPSYLGGLIGTIPAPAPVEVVRKGKKWSIVSYDGESGYVKTSHLSPRSGARADPPPVVYDQSVAGQYPAFSSSPNSFLGFTSNWTSRTNWNRESSIPADDPSWAACGAR</sequence>
<dbReference type="EMBL" id="BSEC01000001">
    <property type="protein sequence ID" value="GLI92350.1"/>
    <property type="molecule type" value="Genomic_DNA"/>
</dbReference>
<gene>
    <name evidence="2" type="ORF">LMG27198_13420</name>
</gene>
<evidence type="ECO:0008006" key="4">
    <source>
        <dbReference type="Google" id="ProtNLM"/>
    </source>
</evidence>
<name>A0A9W6GT02_9HYPH</name>
<keyword evidence="1" id="KW-0732">Signal</keyword>
<proteinExistence type="predicted"/>
<dbReference type="AlphaFoldDB" id="A0A9W6GT02"/>
<dbReference type="Proteomes" id="UP001144323">
    <property type="component" value="Unassembled WGS sequence"/>
</dbReference>
<feature type="chain" id="PRO_5040850235" description="SH3b domain-containing protein" evidence="1">
    <location>
        <begin position="21"/>
        <end position="142"/>
    </location>
</feature>
<organism evidence="2 3">
    <name type="scientific">Methylocystis echinoides</name>
    <dbReference type="NCBI Taxonomy" id="29468"/>
    <lineage>
        <taxon>Bacteria</taxon>
        <taxon>Pseudomonadati</taxon>
        <taxon>Pseudomonadota</taxon>
        <taxon>Alphaproteobacteria</taxon>
        <taxon>Hyphomicrobiales</taxon>
        <taxon>Methylocystaceae</taxon>
        <taxon>Methylocystis</taxon>
    </lineage>
</organism>
<comment type="caution">
    <text evidence="2">The sequence shown here is derived from an EMBL/GenBank/DDBJ whole genome shotgun (WGS) entry which is preliminary data.</text>
</comment>
<keyword evidence="3" id="KW-1185">Reference proteome</keyword>
<dbReference type="RefSeq" id="WP_281801513.1">
    <property type="nucleotide sequence ID" value="NZ_BSEC01000001.1"/>
</dbReference>
<protein>
    <recommendedName>
        <fullName evidence="4">SH3b domain-containing protein</fullName>
    </recommendedName>
</protein>
<accession>A0A9W6GT02</accession>
<reference evidence="2" key="1">
    <citation type="journal article" date="2023" name="Int. J. Syst. Evol. Microbiol.">
        <title>Methylocystis iwaonis sp. nov., a type II methane-oxidizing bacterium from surface soil of a rice paddy field in Japan, and emended description of the genus Methylocystis (ex Whittenbury et al. 1970) Bowman et al. 1993.</title>
        <authorList>
            <person name="Kaise H."/>
            <person name="Sawadogo J.B."/>
            <person name="Alam M.S."/>
            <person name="Ueno C."/>
            <person name="Dianou D."/>
            <person name="Shinjo R."/>
            <person name="Asakawa S."/>
        </authorList>
    </citation>
    <scope>NUCLEOTIDE SEQUENCE</scope>
    <source>
        <strain evidence="2">LMG27198</strain>
    </source>
</reference>
<feature type="signal peptide" evidence="1">
    <location>
        <begin position="1"/>
        <end position="20"/>
    </location>
</feature>
<evidence type="ECO:0000313" key="3">
    <source>
        <dbReference type="Proteomes" id="UP001144323"/>
    </source>
</evidence>